<dbReference type="EMBL" id="RXZH01000007">
    <property type="protein sequence ID" value="RTZ14641.1"/>
    <property type="molecule type" value="Genomic_DNA"/>
</dbReference>
<proteinExistence type="predicted"/>
<dbReference type="Gene3D" id="3.90.1200.10">
    <property type="match status" value="1"/>
</dbReference>
<dbReference type="Proteomes" id="UP000268973">
    <property type="component" value="Unassembled WGS sequence"/>
</dbReference>
<dbReference type="OrthoDB" id="9800774at2"/>
<keyword evidence="3" id="KW-1185">Reference proteome</keyword>
<feature type="domain" description="Aminoglycoside phosphotransferase" evidence="1">
    <location>
        <begin position="145"/>
        <end position="212"/>
    </location>
</feature>
<protein>
    <submittedName>
        <fullName evidence="2">Phosphotransferase</fullName>
    </submittedName>
</protein>
<organism evidence="2 3">
    <name type="scientific">Vibrio aquaticus</name>
    <dbReference type="NCBI Taxonomy" id="2496559"/>
    <lineage>
        <taxon>Bacteria</taxon>
        <taxon>Pseudomonadati</taxon>
        <taxon>Pseudomonadota</taxon>
        <taxon>Gammaproteobacteria</taxon>
        <taxon>Vibrionales</taxon>
        <taxon>Vibrionaceae</taxon>
        <taxon>Vibrio</taxon>
    </lineage>
</organism>
<reference evidence="2 3" key="1">
    <citation type="submission" date="2018-12" db="EMBL/GenBank/DDBJ databases">
        <title>Vibrio sp. isolated from China Sea.</title>
        <authorList>
            <person name="Li Y."/>
        </authorList>
    </citation>
    <scope>NUCLEOTIDE SEQUENCE [LARGE SCALE GENOMIC DNA]</scope>
    <source>
        <strain evidence="2 3">BEI207</strain>
    </source>
</reference>
<name>A0A432CVT0_9VIBR</name>
<accession>A0A432CVT0</accession>
<evidence type="ECO:0000313" key="2">
    <source>
        <dbReference type="EMBL" id="RTZ14641.1"/>
    </source>
</evidence>
<dbReference type="GO" id="GO:0016740">
    <property type="term" value="F:transferase activity"/>
    <property type="evidence" value="ECO:0007669"/>
    <property type="project" value="UniProtKB-KW"/>
</dbReference>
<dbReference type="AlphaFoldDB" id="A0A432CVT0"/>
<dbReference type="InterPro" id="IPR002575">
    <property type="entry name" value="Aminoglycoside_PTrfase"/>
</dbReference>
<keyword evidence="2" id="KW-0808">Transferase</keyword>
<evidence type="ECO:0000259" key="1">
    <source>
        <dbReference type="Pfam" id="PF01636"/>
    </source>
</evidence>
<dbReference type="Pfam" id="PF01636">
    <property type="entry name" value="APH"/>
    <property type="match status" value="1"/>
</dbReference>
<dbReference type="SUPFAM" id="SSF56112">
    <property type="entry name" value="Protein kinase-like (PK-like)"/>
    <property type="match status" value="1"/>
</dbReference>
<gene>
    <name evidence="2" type="ORF">EJ063_15100</name>
</gene>
<comment type="caution">
    <text evidence="2">The sequence shown here is derived from an EMBL/GenBank/DDBJ whole genome shotgun (WGS) entry which is preliminary data.</text>
</comment>
<dbReference type="RefSeq" id="WP_126575185.1">
    <property type="nucleotide sequence ID" value="NZ_RXZH01000007.1"/>
</dbReference>
<dbReference type="InterPro" id="IPR011009">
    <property type="entry name" value="Kinase-like_dom_sf"/>
</dbReference>
<evidence type="ECO:0000313" key="3">
    <source>
        <dbReference type="Proteomes" id="UP000268973"/>
    </source>
</evidence>
<sequence length="290" mass="33018">MHEINNKIQAASHSGAQLKVENRTDGYMVKKTITDGIERNRLAAIKQQNFKPIPTATYTISSIPITELDLSDSYLNVIMPYVEGIGGEQIAYRGSKAIAKNLKTALNFYLINSLSESEDGTYAIAKVLEKVADIRSKLTNKWQFFPNLKEHIDVLEEYCSKDLALPVGSCHGDLTLSNIKVTQDNHLMLFDFLECDINSPLQDAAKLVQDFEYGWSFRKEKESACVKGDIFCEYARPNFLDTLNRIYAYEMRIIETLTILRIAPYIQEHDTITINWFNRTIARSIEKITG</sequence>